<protein>
    <recommendedName>
        <fullName evidence="4">Ubiquitin-like domain-containing protein</fullName>
    </recommendedName>
</protein>
<dbReference type="AlphaFoldDB" id="A0A9N8E822"/>
<keyword evidence="1" id="KW-0732">Signal</keyword>
<feature type="signal peptide" evidence="1">
    <location>
        <begin position="1"/>
        <end position="19"/>
    </location>
</feature>
<dbReference type="GO" id="GO:0006511">
    <property type="term" value="P:ubiquitin-dependent protein catabolic process"/>
    <property type="evidence" value="ECO:0007669"/>
    <property type="project" value="InterPro"/>
</dbReference>
<evidence type="ECO:0000313" key="3">
    <source>
        <dbReference type="Proteomes" id="UP001153069"/>
    </source>
</evidence>
<dbReference type="EMBL" id="CAICTM010000755">
    <property type="protein sequence ID" value="CAB9516033.1"/>
    <property type="molecule type" value="Genomic_DNA"/>
</dbReference>
<keyword evidence="3" id="KW-1185">Reference proteome</keyword>
<dbReference type="PANTHER" id="PTHR12710:SF0">
    <property type="entry name" value="NUCLEAR PROTEIN LOCALIZATION PROTEIN 4 HOMOLOG"/>
    <property type="match status" value="1"/>
</dbReference>
<dbReference type="InterPro" id="IPR016563">
    <property type="entry name" value="Npl4"/>
</dbReference>
<dbReference type="GO" id="GO:0005634">
    <property type="term" value="C:nucleus"/>
    <property type="evidence" value="ECO:0007669"/>
    <property type="project" value="TreeGrafter"/>
</dbReference>
<dbReference type="PANTHER" id="PTHR12710">
    <property type="entry name" value="NUCLEAR PROTEIN LOCALIZATION 4"/>
    <property type="match status" value="1"/>
</dbReference>
<sequence length="510" mass="55881">MVFVRWILLGFFLACGVVSEASTPSPSSDGLLLRVRMMDGSMQRIQVPPGAEGTMSLKEALSGLLLESSDKPLIKIGTSSSEPVQDDTQTIAALNLKRGSLINLVSSAPPKTAVKKTSASKPKTAASDRWNPFPDLAKDYEAALRKAKVYRSTKTGMSYSDIAKLQAALHNVDPQEVGPITRIYMCAKSAERFHNNGKKKSGEVECRIGLVFGTIQRERVDLKPKARTSLSSQTESSQYCSAARVHALWEPSAQKPTAKLYDTTSIPSSFSDATNTMSDLPRVLRVAKWLGLKPIGWIFAYNDNRHKDQDALPVYAQDAKTGALLQIANMKHLGREEGCKFVTLSMQASTGATEAFQLSDVCVQMVAEDLWDLSADDTKKQASRFVKTKHDVIVDARETKELDSVLCLVNTAMLSQNGLFSGPAVNTVKKSGGVTNKVKKTILASLDESDSNKLLETLCDLNLLVTLDKNLAPAEMEQLCTLVRKWARGQKRGTQIEDRLKNLLRSLLNQ</sequence>
<dbReference type="GO" id="GO:0043130">
    <property type="term" value="F:ubiquitin binding"/>
    <property type="evidence" value="ECO:0007669"/>
    <property type="project" value="TreeGrafter"/>
</dbReference>
<comment type="caution">
    <text evidence="2">The sequence shown here is derived from an EMBL/GenBank/DDBJ whole genome shotgun (WGS) entry which is preliminary data.</text>
</comment>
<proteinExistence type="predicted"/>
<accession>A0A9N8E822</accession>
<evidence type="ECO:0000313" key="2">
    <source>
        <dbReference type="EMBL" id="CAB9516033.1"/>
    </source>
</evidence>
<name>A0A9N8E822_9STRA</name>
<dbReference type="GO" id="GO:0031625">
    <property type="term" value="F:ubiquitin protein ligase binding"/>
    <property type="evidence" value="ECO:0007669"/>
    <property type="project" value="TreeGrafter"/>
</dbReference>
<feature type="chain" id="PRO_5040332164" description="Ubiquitin-like domain-containing protein" evidence="1">
    <location>
        <begin position="20"/>
        <end position="510"/>
    </location>
</feature>
<dbReference type="OrthoDB" id="10251089at2759"/>
<gene>
    <name evidence="2" type="ORF">SEMRO_756_G197770.1</name>
</gene>
<organism evidence="2 3">
    <name type="scientific">Seminavis robusta</name>
    <dbReference type="NCBI Taxonomy" id="568900"/>
    <lineage>
        <taxon>Eukaryota</taxon>
        <taxon>Sar</taxon>
        <taxon>Stramenopiles</taxon>
        <taxon>Ochrophyta</taxon>
        <taxon>Bacillariophyta</taxon>
        <taxon>Bacillariophyceae</taxon>
        <taxon>Bacillariophycidae</taxon>
        <taxon>Naviculales</taxon>
        <taxon>Naviculaceae</taxon>
        <taxon>Seminavis</taxon>
    </lineage>
</organism>
<dbReference type="Proteomes" id="UP001153069">
    <property type="component" value="Unassembled WGS sequence"/>
</dbReference>
<evidence type="ECO:0000256" key="1">
    <source>
        <dbReference type="SAM" id="SignalP"/>
    </source>
</evidence>
<evidence type="ECO:0008006" key="4">
    <source>
        <dbReference type="Google" id="ProtNLM"/>
    </source>
</evidence>
<reference evidence="2" key="1">
    <citation type="submission" date="2020-06" db="EMBL/GenBank/DDBJ databases">
        <authorList>
            <consortium name="Plant Systems Biology data submission"/>
        </authorList>
    </citation>
    <scope>NUCLEOTIDE SEQUENCE</scope>
    <source>
        <strain evidence="2">D6</strain>
    </source>
</reference>